<reference evidence="1 2" key="1">
    <citation type="submission" date="2016-05" db="EMBL/GenBank/DDBJ databases">
        <title>Comparative analysis of secretome profiles of manganese(II)-oxidizing ascomycete fungi.</title>
        <authorList>
            <consortium name="DOE Joint Genome Institute"/>
            <person name="Zeiner C.A."/>
            <person name="Purvine S.O."/>
            <person name="Zink E.M."/>
            <person name="Wu S."/>
            <person name="Pasa-Tolic L."/>
            <person name="Chaput D.L."/>
            <person name="Haridas S."/>
            <person name="Grigoriev I.V."/>
            <person name="Santelli C.M."/>
            <person name="Hansel C.M."/>
        </authorList>
    </citation>
    <scope>NUCLEOTIDE SEQUENCE [LARGE SCALE GENOMIC DNA]</scope>
    <source>
        <strain evidence="1 2">AP3s5-JAC2a</strain>
    </source>
</reference>
<name>A0A177CDS4_9PLEO</name>
<keyword evidence="2" id="KW-1185">Reference proteome</keyword>
<dbReference type="AlphaFoldDB" id="A0A177CDS4"/>
<sequence>MSKTTGDTYTLRPRYRFCEICDYSVPVHEWREHNKSEDHYANEKEALRNYEIKLSGDAVPTVNGSLEAKIFFCDRHEHCGAQPCCTCEQSRKILTTSYSPRPKQACELSQDTSMADCLPGLEELVWMMEQFNTTGGNKGRADTTWASCDCGIAVLRDALVASHHQCLPKAHKIAVIQKQLHWRHHFSQSKGSLPNHLKCTAPSANAGSRIGERTSTEVFTAGTIS</sequence>
<dbReference type="GeneID" id="28770984"/>
<proteinExistence type="predicted"/>
<dbReference type="RefSeq" id="XP_018035235.1">
    <property type="nucleotide sequence ID" value="XM_018187498.1"/>
</dbReference>
<dbReference type="Proteomes" id="UP000077069">
    <property type="component" value="Unassembled WGS sequence"/>
</dbReference>
<dbReference type="OrthoDB" id="10595042at2759"/>
<protein>
    <submittedName>
        <fullName evidence="1">Uncharacterized protein</fullName>
    </submittedName>
</protein>
<gene>
    <name evidence="1" type="ORF">CC84DRAFT_808177</name>
</gene>
<evidence type="ECO:0000313" key="2">
    <source>
        <dbReference type="Proteomes" id="UP000077069"/>
    </source>
</evidence>
<accession>A0A177CDS4</accession>
<evidence type="ECO:0000313" key="1">
    <source>
        <dbReference type="EMBL" id="OAG04870.1"/>
    </source>
</evidence>
<organism evidence="1 2">
    <name type="scientific">Paraphaeosphaeria sporulosa</name>
    <dbReference type="NCBI Taxonomy" id="1460663"/>
    <lineage>
        <taxon>Eukaryota</taxon>
        <taxon>Fungi</taxon>
        <taxon>Dikarya</taxon>
        <taxon>Ascomycota</taxon>
        <taxon>Pezizomycotina</taxon>
        <taxon>Dothideomycetes</taxon>
        <taxon>Pleosporomycetidae</taxon>
        <taxon>Pleosporales</taxon>
        <taxon>Massarineae</taxon>
        <taxon>Didymosphaeriaceae</taxon>
        <taxon>Paraphaeosphaeria</taxon>
    </lineage>
</organism>
<dbReference type="EMBL" id="KV441553">
    <property type="protein sequence ID" value="OAG04870.1"/>
    <property type="molecule type" value="Genomic_DNA"/>
</dbReference>
<dbReference type="InParanoid" id="A0A177CDS4"/>